<evidence type="ECO:0000256" key="5">
    <source>
        <dbReference type="ARBA" id="ARBA00023163"/>
    </source>
</evidence>
<protein>
    <recommendedName>
        <fullName evidence="8">Xylanolytic transcriptional activator regulatory domain-containing protein</fullName>
    </recommendedName>
</protein>
<feature type="compositionally biased region" description="Low complexity" evidence="7">
    <location>
        <begin position="73"/>
        <end position="85"/>
    </location>
</feature>
<dbReference type="GO" id="GO:0006351">
    <property type="term" value="P:DNA-templated transcription"/>
    <property type="evidence" value="ECO:0007669"/>
    <property type="project" value="InterPro"/>
</dbReference>
<organism evidence="9 10">
    <name type="scientific">Parascedosporium putredinis</name>
    <dbReference type="NCBI Taxonomy" id="1442378"/>
    <lineage>
        <taxon>Eukaryota</taxon>
        <taxon>Fungi</taxon>
        <taxon>Dikarya</taxon>
        <taxon>Ascomycota</taxon>
        <taxon>Pezizomycotina</taxon>
        <taxon>Sordariomycetes</taxon>
        <taxon>Hypocreomycetidae</taxon>
        <taxon>Microascales</taxon>
        <taxon>Microascaceae</taxon>
        <taxon>Parascedosporium</taxon>
    </lineage>
</organism>
<dbReference type="InterPro" id="IPR051615">
    <property type="entry name" value="Transcr_Regulatory_Elem"/>
</dbReference>
<evidence type="ECO:0000313" key="10">
    <source>
        <dbReference type="Proteomes" id="UP000838763"/>
    </source>
</evidence>
<dbReference type="CDD" id="cd12148">
    <property type="entry name" value="fungal_TF_MHR"/>
    <property type="match status" value="1"/>
</dbReference>
<dbReference type="Pfam" id="PF04082">
    <property type="entry name" value="Fungal_trans"/>
    <property type="match status" value="1"/>
</dbReference>
<dbReference type="GO" id="GO:0003677">
    <property type="term" value="F:DNA binding"/>
    <property type="evidence" value="ECO:0007669"/>
    <property type="project" value="UniProtKB-KW"/>
</dbReference>
<evidence type="ECO:0000313" key="9">
    <source>
        <dbReference type="EMBL" id="CAI4220202.1"/>
    </source>
</evidence>
<gene>
    <name evidence="9" type="ORF">PPNO1_LOCUS9743</name>
</gene>
<evidence type="ECO:0000256" key="7">
    <source>
        <dbReference type="SAM" id="MobiDB-lite"/>
    </source>
</evidence>
<evidence type="ECO:0000256" key="3">
    <source>
        <dbReference type="ARBA" id="ARBA00023015"/>
    </source>
</evidence>
<feature type="region of interest" description="Disordered" evidence="7">
    <location>
        <begin position="54"/>
        <end position="85"/>
    </location>
</feature>
<keyword evidence="5" id="KW-0804">Transcription</keyword>
<evidence type="ECO:0000259" key="8">
    <source>
        <dbReference type="Pfam" id="PF04082"/>
    </source>
</evidence>
<dbReference type="Proteomes" id="UP000838763">
    <property type="component" value="Unassembled WGS sequence"/>
</dbReference>
<keyword evidence="6" id="KW-0539">Nucleus</keyword>
<evidence type="ECO:0000256" key="6">
    <source>
        <dbReference type="ARBA" id="ARBA00023242"/>
    </source>
</evidence>
<reference evidence="9" key="1">
    <citation type="submission" date="2022-11" db="EMBL/GenBank/DDBJ databases">
        <authorList>
            <person name="Scott C."/>
            <person name="Bruce N."/>
        </authorList>
    </citation>
    <scope>NUCLEOTIDE SEQUENCE</scope>
</reference>
<dbReference type="OrthoDB" id="4161332at2759"/>
<keyword evidence="3" id="KW-0805">Transcription regulation</keyword>
<dbReference type="GO" id="GO:0008270">
    <property type="term" value="F:zinc ion binding"/>
    <property type="evidence" value="ECO:0007669"/>
    <property type="project" value="InterPro"/>
</dbReference>
<keyword evidence="1" id="KW-0479">Metal-binding</keyword>
<evidence type="ECO:0000256" key="4">
    <source>
        <dbReference type="ARBA" id="ARBA00023125"/>
    </source>
</evidence>
<dbReference type="PANTHER" id="PTHR31313">
    <property type="entry name" value="TY1 ENHANCER ACTIVATOR"/>
    <property type="match status" value="1"/>
</dbReference>
<proteinExistence type="predicted"/>
<accession>A0A9P1HCS2</accession>
<keyword evidence="2" id="KW-0862">Zinc</keyword>
<keyword evidence="10" id="KW-1185">Reference proteome</keyword>
<dbReference type="EMBL" id="CALLCH030000021">
    <property type="protein sequence ID" value="CAI4220202.1"/>
    <property type="molecule type" value="Genomic_DNA"/>
</dbReference>
<comment type="caution">
    <text evidence="9">The sequence shown here is derived from an EMBL/GenBank/DDBJ whole genome shotgun (WGS) entry which is preliminary data.</text>
</comment>
<feature type="domain" description="Xylanolytic transcriptional activator regulatory" evidence="8">
    <location>
        <begin position="193"/>
        <end position="441"/>
    </location>
</feature>
<dbReference type="PANTHER" id="PTHR31313:SF86">
    <property type="entry name" value="ZN(2)-C6 FUNGAL-TYPE DOMAIN-CONTAINING PROTEIN"/>
    <property type="match status" value="1"/>
</dbReference>
<name>A0A9P1HCS2_9PEZI</name>
<sequence length="466" mass="52092">MARPIPLEFALNGVTCVYPRDARRELRPSRSRIQSLEDTISVMLEHMKASGLDFPHQASIGEGDSQQYPESHAGPSPADSTAAATAGSVSATSLFSVPHQELRHPVQLTPNGCVSSVHGLAGIMNPTDRKRHTENISKLMRRGEGAIAESKARLISNAALQKQRETQIFRQPSDHMDLDGCNPELAKHLLDLHFNRQHFAYLVTYRPAMMDSLANGGGVWANKLLLNAIYYSSSMYSDRECLRSDGPHDIQSPGSRFYTRFRQLLVDEIQRPSIASAMALLLTSATLVSQGHSSAGWGCLGRHYQSVTGLSNGRRLRRDLELEMRKRLYWGAYATDATQALYLGRPCMFASVEARVPLQPLDTFEELEDWQPYEDPCFPNPNQPAYAPQPAYGVSTFMALARLLQISTKITDLYGIQSIKLSNEVLVDRKRSIEWELENWKATLPSHLRFNPDNRATPPPHQVTPQ</sequence>
<dbReference type="AlphaFoldDB" id="A0A9P1HCS2"/>
<dbReference type="InterPro" id="IPR007219">
    <property type="entry name" value="XnlR_reg_dom"/>
</dbReference>
<evidence type="ECO:0000256" key="1">
    <source>
        <dbReference type="ARBA" id="ARBA00022723"/>
    </source>
</evidence>
<evidence type="ECO:0000256" key="2">
    <source>
        <dbReference type="ARBA" id="ARBA00022833"/>
    </source>
</evidence>
<keyword evidence="4" id="KW-0238">DNA-binding</keyword>